<sequence>MTQNGRKNKGYKVRTLIKMKKMLFELPLRLTSIKMYPLLFPSLFLSLCLLFLLFLLQAAGERGRWLHLPTLKRSKIHAPKEKNKKKNINIKIENLLLLYWLVKGIR</sequence>
<name>A0AAQ3N278_VIGMU</name>
<dbReference type="EMBL" id="CP144693">
    <property type="protein sequence ID" value="WVZ01011.1"/>
    <property type="molecule type" value="Genomic_DNA"/>
</dbReference>
<evidence type="ECO:0000313" key="1">
    <source>
        <dbReference type="EMBL" id="WVZ01011.1"/>
    </source>
</evidence>
<accession>A0AAQ3N278</accession>
<proteinExistence type="predicted"/>
<protein>
    <submittedName>
        <fullName evidence="1">Uncharacterized protein</fullName>
    </submittedName>
</protein>
<keyword evidence="2" id="KW-1185">Reference proteome</keyword>
<reference evidence="1 2" key="1">
    <citation type="journal article" date="2023" name="Life. Sci Alliance">
        <title>Evolutionary insights into 3D genome organization and epigenetic landscape of Vigna mungo.</title>
        <authorList>
            <person name="Junaid A."/>
            <person name="Singh B."/>
            <person name="Bhatia S."/>
        </authorList>
    </citation>
    <scope>NUCLEOTIDE SEQUENCE [LARGE SCALE GENOMIC DNA]</scope>
    <source>
        <strain evidence="1">Urdbean</strain>
    </source>
</reference>
<dbReference type="Proteomes" id="UP001374535">
    <property type="component" value="Chromosome 8"/>
</dbReference>
<dbReference type="AlphaFoldDB" id="A0AAQ3N278"/>
<gene>
    <name evidence="1" type="ORF">V8G54_027080</name>
</gene>
<evidence type="ECO:0000313" key="2">
    <source>
        <dbReference type="Proteomes" id="UP001374535"/>
    </source>
</evidence>
<organism evidence="1 2">
    <name type="scientific">Vigna mungo</name>
    <name type="common">Black gram</name>
    <name type="synonym">Phaseolus mungo</name>
    <dbReference type="NCBI Taxonomy" id="3915"/>
    <lineage>
        <taxon>Eukaryota</taxon>
        <taxon>Viridiplantae</taxon>
        <taxon>Streptophyta</taxon>
        <taxon>Embryophyta</taxon>
        <taxon>Tracheophyta</taxon>
        <taxon>Spermatophyta</taxon>
        <taxon>Magnoliopsida</taxon>
        <taxon>eudicotyledons</taxon>
        <taxon>Gunneridae</taxon>
        <taxon>Pentapetalae</taxon>
        <taxon>rosids</taxon>
        <taxon>fabids</taxon>
        <taxon>Fabales</taxon>
        <taxon>Fabaceae</taxon>
        <taxon>Papilionoideae</taxon>
        <taxon>50 kb inversion clade</taxon>
        <taxon>NPAAA clade</taxon>
        <taxon>indigoferoid/millettioid clade</taxon>
        <taxon>Phaseoleae</taxon>
        <taxon>Vigna</taxon>
    </lineage>
</organism>